<dbReference type="InterPro" id="IPR004800">
    <property type="entry name" value="KdsD/KpsF-type"/>
</dbReference>
<evidence type="ECO:0000259" key="9">
    <source>
        <dbReference type="PROSITE" id="PS51464"/>
    </source>
</evidence>
<keyword evidence="5" id="KW-0479">Metal-binding</keyword>
<evidence type="ECO:0000256" key="6">
    <source>
        <dbReference type="PIRSR" id="PIRSR004692-3"/>
    </source>
</evidence>
<evidence type="ECO:0000256" key="4">
    <source>
        <dbReference type="PIRNR" id="PIRNR004692"/>
    </source>
</evidence>
<feature type="site" description="Catalytically relevant" evidence="6">
    <location>
        <position position="104"/>
    </location>
</feature>
<proteinExistence type="inferred from homology"/>
<dbReference type="SUPFAM" id="SSF53697">
    <property type="entry name" value="SIS domain"/>
    <property type="match status" value="1"/>
</dbReference>
<feature type="domain" description="SIS" evidence="9">
    <location>
        <begin position="34"/>
        <end position="177"/>
    </location>
</feature>
<feature type="domain" description="CBS" evidence="8">
    <location>
        <begin position="203"/>
        <end position="264"/>
    </location>
</feature>
<dbReference type="InterPro" id="IPR035474">
    <property type="entry name" value="SIS_Kpsf"/>
</dbReference>
<dbReference type="GO" id="GO:0046872">
    <property type="term" value="F:metal ion binding"/>
    <property type="evidence" value="ECO:0007669"/>
    <property type="project" value="UniProtKB-KW"/>
</dbReference>
<feature type="site" description="Catalytically relevant" evidence="6">
    <location>
        <position position="186"/>
    </location>
</feature>
<dbReference type="InterPro" id="IPR050986">
    <property type="entry name" value="GutQ/KpsF_isomerases"/>
</dbReference>
<dbReference type="InterPro" id="IPR001347">
    <property type="entry name" value="SIS_dom"/>
</dbReference>
<dbReference type="GO" id="GO:0019146">
    <property type="term" value="F:arabinose-5-phosphate isomerase activity"/>
    <property type="evidence" value="ECO:0007669"/>
    <property type="project" value="UniProtKB-ARBA"/>
</dbReference>
<dbReference type="InterPro" id="IPR046348">
    <property type="entry name" value="SIS_dom_sf"/>
</dbReference>
<dbReference type="Pfam" id="PF00571">
    <property type="entry name" value="CBS"/>
    <property type="match status" value="2"/>
</dbReference>
<dbReference type="SMART" id="SM00116">
    <property type="entry name" value="CBS"/>
    <property type="match status" value="2"/>
</dbReference>
<dbReference type="OrthoDB" id="9762536at2"/>
<reference evidence="10 11" key="1">
    <citation type="submission" date="2016-10" db="EMBL/GenBank/DDBJ databases">
        <authorList>
            <person name="de Groot N.N."/>
        </authorList>
    </citation>
    <scope>NUCLEOTIDE SEQUENCE [LARGE SCALE GENOMIC DNA]</scope>
    <source>
        <strain evidence="10 11">S137</strain>
    </source>
</reference>
<dbReference type="PANTHER" id="PTHR42745">
    <property type="match status" value="1"/>
</dbReference>
<organism evidence="10 11">
    <name type="scientific">Selenomonas ruminantium</name>
    <dbReference type="NCBI Taxonomy" id="971"/>
    <lineage>
        <taxon>Bacteria</taxon>
        <taxon>Bacillati</taxon>
        <taxon>Bacillota</taxon>
        <taxon>Negativicutes</taxon>
        <taxon>Selenomonadales</taxon>
        <taxon>Selenomonadaceae</taxon>
        <taxon>Selenomonas</taxon>
    </lineage>
</organism>
<keyword evidence="5" id="KW-0862">Zinc</keyword>
<feature type="site" description="Catalytically relevant" evidence="6">
    <location>
        <position position="145"/>
    </location>
</feature>
<evidence type="ECO:0000259" key="8">
    <source>
        <dbReference type="PROSITE" id="PS51371"/>
    </source>
</evidence>
<accession>A0A1H0SL21</accession>
<dbReference type="PANTHER" id="PTHR42745:SF1">
    <property type="entry name" value="ARABINOSE 5-PHOSPHATE ISOMERASE KDSD"/>
    <property type="match status" value="1"/>
</dbReference>
<evidence type="ECO:0000256" key="7">
    <source>
        <dbReference type="PROSITE-ProRule" id="PRU00703"/>
    </source>
</evidence>
<dbReference type="Proteomes" id="UP000182412">
    <property type="component" value="Unassembled WGS sequence"/>
</dbReference>
<dbReference type="CDD" id="cd04604">
    <property type="entry name" value="CBS_pair_SIS_assoc"/>
    <property type="match status" value="1"/>
</dbReference>
<feature type="domain" description="CBS" evidence="8">
    <location>
        <begin position="270"/>
        <end position="325"/>
    </location>
</feature>
<evidence type="ECO:0000256" key="5">
    <source>
        <dbReference type="PIRSR" id="PIRSR004692-2"/>
    </source>
</evidence>
<name>A0A1H0SL21_SELRU</name>
<evidence type="ECO:0000256" key="1">
    <source>
        <dbReference type="ARBA" id="ARBA00008165"/>
    </source>
</evidence>
<dbReference type="NCBIfam" id="TIGR00393">
    <property type="entry name" value="kpsF"/>
    <property type="match status" value="1"/>
</dbReference>
<dbReference type="GO" id="GO:0005975">
    <property type="term" value="P:carbohydrate metabolic process"/>
    <property type="evidence" value="ECO:0007669"/>
    <property type="project" value="InterPro"/>
</dbReference>
<dbReference type="FunFam" id="3.40.50.10490:FF:000011">
    <property type="entry name" value="Arabinose 5-phosphate isomerase"/>
    <property type="match status" value="1"/>
</dbReference>
<keyword evidence="2" id="KW-0677">Repeat</keyword>
<dbReference type="CDD" id="cd05014">
    <property type="entry name" value="SIS_Kpsf"/>
    <property type="match status" value="1"/>
</dbReference>
<dbReference type="Gene3D" id="3.40.50.10490">
    <property type="entry name" value="Glucose-6-phosphate isomerase like protein, domain 1"/>
    <property type="match status" value="1"/>
</dbReference>
<evidence type="ECO:0000313" key="10">
    <source>
        <dbReference type="EMBL" id="SDP42410.1"/>
    </source>
</evidence>
<gene>
    <name evidence="10" type="ORF">SAMN05216366_11843</name>
</gene>
<dbReference type="PROSITE" id="PS51371">
    <property type="entry name" value="CBS"/>
    <property type="match status" value="2"/>
</dbReference>
<dbReference type="Pfam" id="PF01380">
    <property type="entry name" value="SIS"/>
    <property type="match status" value="1"/>
</dbReference>
<dbReference type="AlphaFoldDB" id="A0A1H0SL21"/>
<dbReference type="InterPro" id="IPR046342">
    <property type="entry name" value="CBS_dom_sf"/>
</dbReference>
<evidence type="ECO:0000256" key="3">
    <source>
        <dbReference type="ARBA" id="ARBA00023122"/>
    </source>
</evidence>
<dbReference type="EMBL" id="FNJQ01000018">
    <property type="protein sequence ID" value="SDP42410.1"/>
    <property type="molecule type" value="Genomic_DNA"/>
</dbReference>
<feature type="site" description="Catalytically relevant" evidence="6">
    <location>
        <position position="52"/>
    </location>
</feature>
<evidence type="ECO:0000313" key="11">
    <source>
        <dbReference type="Proteomes" id="UP000182412"/>
    </source>
</evidence>
<dbReference type="GO" id="GO:0097367">
    <property type="term" value="F:carbohydrate derivative binding"/>
    <property type="evidence" value="ECO:0007669"/>
    <property type="project" value="InterPro"/>
</dbReference>
<dbReference type="Gene3D" id="3.10.580.10">
    <property type="entry name" value="CBS-domain"/>
    <property type="match status" value="1"/>
</dbReference>
<keyword evidence="10" id="KW-0413">Isomerase</keyword>
<dbReference type="InterPro" id="IPR000644">
    <property type="entry name" value="CBS_dom"/>
</dbReference>
<evidence type="ECO:0000256" key="2">
    <source>
        <dbReference type="ARBA" id="ARBA00022737"/>
    </source>
</evidence>
<sequence length="325" mass="34718">MIEQIKKAALETLVIEADAVEKLKSRIDEEFVAAVQCILDCKARVVVTGMGKSGHIGRKMAATFASTGTPAFFMHPGEAFHGDLGMVTENDVVIAISNSGESTEVVNILPIIHRIGAKIIAMCGRRDSQLGQNSDYFVDIGVEKEACPLGLAPTASTTATLAMGDAMAIALMSVRDFTSQDFALFHPGGALGRKLLLTVKNVMHTGDENPIVHKDKTAKDALFIMTDKGLGAASVIDDSGRLVGIITDGIIRRALAKDYKFLDEAVGNIMFATPLTIKQEAMASSALSVMEKHKPRPVTVLPVIDENNVPVGIIHLTDLLRQGVV</sequence>
<dbReference type="PIRSF" id="PIRSF004692">
    <property type="entry name" value="KdsD_KpsF"/>
    <property type="match status" value="1"/>
</dbReference>
<comment type="similarity">
    <text evidence="1 4">Belongs to the SIS family. GutQ/KpsF subfamily.</text>
</comment>
<feature type="binding site" evidence="5">
    <location>
        <position position="75"/>
    </location>
    <ligand>
        <name>Zn(2+)</name>
        <dbReference type="ChEBI" id="CHEBI:29105"/>
    </ligand>
</feature>
<dbReference type="PROSITE" id="PS51464">
    <property type="entry name" value="SIS"/>
    <property type="match status" value="1"/>
</dbReference>
<dbReference type="GO" id="GO:1901135">
    <property type="term" value="P:carbohydrate derivative metabolic process"/>
    <property type="evidence" value="ECO:0007669"/>
    <property type="project" value="InterPro"/>
</dbReference>
<protein>
    <submittedName>
        <fullName evidence="10">Arabinose-5-phosphate isomerase</fullName>
    </submittedName>
</protein>
<dbReference type="RefSeq" id="WP_074572486.1">
    <property type="nucleotide sequence ID" value="NZ_FNJQ01000018.1"/>
</dbReference>
<keyword evidence="3 7" id="KW-0129">CBS domain</keyword>